<dbReference type="InterPro" id="IPR036388">
    <property type="entry name" value="WH-like_DNA-bd_sf"/>
</dbReference>
<sequence>MEYTVLSREPDIVSWNQSGLIQIKIPLDNPLRWVNSYLLRDGDEVTLIDPGPRTPAAEQEWLAAFRVLGLQPADISLILLTHHHPDHYGLSGWLQQQSGAPVRMSERAELEAQLMWGSGSSMDEDLPSFFESHGMPAVWLEQLPGHLNIFIPQVTPAPKVTHQHDGEQLDMGGRSWQVIQTAGHAPGHLSLYHEGSGDLICGDAVLPQISPNVSLLPGSDAAPLRLYLEGLRRLQTLQVRAAYPGHRHPFTHFRERIQALLEHHEERLNTTAGLLASAGPMTAFEVCTALFGGKLGIHQLRFAMCEALAHLAELAAVSRAELRETEQDKYVFAAPGS</sequence>
<name>A0A848M3B8_PAELE</name>
<dbReference type="AlphaFoldDB" id="A0A848M3B8"/>
<comment type="catalytic activity">
    <reaction evidence="1">
        <text>3',5'-cyclic CMP + H2O = CMP + H(+)</text>
        <dbReference type="Rhea" id="RHEA:72675"/>
        <dbReference type="ChEBI" id="CHEBI:15377"/>
        <dbReference type="ChEBI" id="CHEBI:15378"/>
        <dbReference type="ChEBI" id="CHEBI:58003"/>
        <dbReference type="ChEBI" id="CHEBI:60377"/>
    </reaction>
    <physiologicalReaction direction="left-to-right" evidence="1">
        <dbReference type="Rhea" id="RHEA:72676"/>
    </physiologicalReaction>
</comment>
<evidence type="ECO:0000256" key="3">
    <source>
        <dbReference type="ARBA" id="ARBA00048505"/>
    </source>
</evidence>
<dbReference type="InterPro" id="IPR050662">
    <property type="entry name" value="Sec-metab_biosynth-thioest"/>
</dbReference>
<dbReference type="SUPFAM" id="SSF56281">
    <property type="entry name" value="Metallo-hydrolase/oxidoreductase"/>
    <property type="match status" value="1"/>
</dbReference>
<keyword evidence="6" id="KW-1185">Reference proteome</keyword>
<dbReference type="PANTHER" id="PTHR23131:SF4">
    <property type="entry name" value="METALLO-BETA-LACTAMASE SUPERFAMILY POTEIN"/>
    <property type="match status" value="1"/>
</dbReference>
<dbReference type="InterPro" id="IPR048933">
    <property type="entry name" value="B_lactamase-like_C"/>
</dbReference>
<comment type="function">
    <text evidence="2">Counteracts the endogenous Pycsar antiviral defense system. Phosphodiesterase that enables metal-dependent hydrolysis of host cyclic nucleotide Pycsar defense signals such as cCMP and cUMP.</text>
</comment>
<dbReference type="PANTHER" id="PTHR23131">
    <property type="entry name" value="ENDORIBONUCLEASE LACTB2"/>
    <property type="match status" value="1"/>
</dbReference>
<evidence type="ECO:0000256" key="2">
    <source>
        <dbReference type="ARBA" id="ARBA00034301"/>
    </source>
</evidence>
<evidence type="ECO:0000313" key="5">
    <source>
        <dbReference type="EMBL" id="NMO95265.1"/>
    </source>
</evidence>
<accession>A0A848M3B8</accession>
<dbReference type="CDD" id="cd07725">
    <property type="entry name" value="TTHA1429-like_MBL-fold"/>
    <property type="match status" value="1"/>
</dbReference>
<dbReference type="EMBL" id="JABBPN010000003">
    <property type="protein sequence ID" value="NMO95265.1"/>
    <property type="molecule type" value="Genomic_DNA"/>
</dbReference>
<evidence type="ECO:0000259" key="4">
    <source>
        <dbReference type="SMART" id="SM00849"/>
    </source>
</evidence>
<gene>
    <name evidence="5" type="ORF">HII30_05615</name>
</gene>
<feature type="domain" description="Metallo-beta-lactamase" evidence="4">
    <location>
        <begin position="33"/>
        <end position="246"/>
    </location>
</feature>
<comment type="caution">
    <text evidence="5">The sequence shown here is derived from an EMBL/GenBank/DDBJ whole genome shotgun (WGS) entry which is preliminary data.</text>
</comment>
<comment type="catalytic activity">
    <reaction evidence="3">
        <text>3',5'-cyclic UMP + H2O = UMP + H(+)</text>
        <dbReference type="Rhea" id="RHEA:70575"/>
        <dbReference type="ChEBI" id="CHEBI:15377"/>
        <dbReference type="ChEBI" id="CHEBI:15378"/>
        <dbReference type="ChEBI" id="CHEBI:57865"/>
        <dbReference type="ChEBI" id="CHEBI:184387"/>
    </reaction>
    <physiologicalReaction direction="left-to-right" evidence="3">
        <dbReference type="Rhea" id="RHEA:70576"/>
    </physiologicalReaction>
</comment>
<dbReference type="GO" id="GO:0016787">
    <property type="term" value="F:hydrolase activity"/>
    <property type="evidence" value="ECO:0007669"/>
    <property type="project" value="UniProtKB-KW"/>
</dbReference>
<dbReference type="InterPro" id="IPR036866">
    <property type="entry name" value="RibonucZ/Hydroxyglut_hydro"/>
</dbReference>
<evidence type="ECO:0000256" key="1">
    <source>
        <dbReference type="ARBA" id="ARBA00034221"/>
    </source>
</evidence>
<dbReference type="SMART" id="SM00849">
    <property type="entry name" value="Lactamase_B"/>
    <property type="match status" value="1"/>
</dbReference>
<dbReference type="Pfam" id="PF21221">
    <property type="entry name" value="B_lactamase-like_C"/>
    <property type="match status" value="1"/>
</dbReference>
<dbReference type="Gene3D" id="3.60.15.10">
    <property type="entry name" value="Ribonuclease Z/Hydroxyacylglutathione hydrolase-like"/>
    <property type="match status" value="1"/>
</dbReference>
<dbReference type="Pfam" id="PF00753">
    <property type="entry name" value="Lactamase_B"/>
    <property type="match status" value="1"/>
</dbReference>
<protein>
    <submittedName>
        <fullName evidence="5">MBL fold metallo-hydrolase</fullName>
    </submittedName>
</protein>
<reference evidence="5 6" key="1">
    <citation type="submission" date="2020-04" db="EMBL/GenBank/DDBJ databases">
        <title>Paenibacillus algicola sp. nov., a novel marine bacterium producing alginate lyase.</title>
        <authorList>
            <person name="Huang H."/>
        </authorList>
    </citation>
    <scope>NUCLEOTIDE SEQUENCE [LARGE SCALE GENOMIC DNA]</scope>
    <source>
        <strain evidence="5 6">L7-75</strain>
    </source>
</reference>
<dbReference type="Gene3D" id="1.10.10.10">
    <property type="entry name" value="Winged helix-like DNA-binding domain superfamily/Winged helix DNA-binding domain"/>
    <property type="match status" value="1"/>
</dbReference>
<proteinExistence type="predicted"/>
<organism evidence="5 6">
    <name type="scientific">Paenibacillus lemnae</name>
    <dbReference type="NCBI Taxonomy" id="1330551"/>
    <lineage>
        <taxon>Bacteria</taxon>
        <taxon>Bacillati</taxon>
        <taxon>Bacillota</taxon>
        <taxon>Bacilli</taxon>
        <taxon>Bacillales</taxon>
        <taxon>Paenibacillaceae</taxon>
        <taxon>Paenibacillus</taxon>
    </lineage>
</organism>
<dbReference type="Proteomes" id="UP000565468">
    <property type="component" value="Unassembled WGS sequence"/>
</dbReference>
<evidence type="ECO:0000313" key="6">
    <source>
        <dbReference type="Proteomes" id="UP000565468"/>
    </source>
</evidence>
<keyword evidence="5" id="KW-0378">Hydrolase</keyword>
<dbReference type="InterPro" id="IPR001279">
    <property type="entry name" value="Metallo-B-lactamas"/>
</dbReference>